<protein>
    <submittedName>
        <fullName evidence="1">Unnamed protein product</fullName>
    </submittedName>
</protein>
<gene>
    <name evidence="1" type="ORF">Aory04_000739100</name>
</gene>
<name>A0AAN4YR05_ASPOZ</name>
<evidence type="ECO:0000313" key="1">
    <source>
        <dbReference type="EMBL" id="GMG31513.1"/>
    </source>
</evidence>
<evidence type="ECO:0000313" key="2">
    <source>
        <dbReference type="Proteomes" id="UP001165205"/>
    </source>
</evidence>
<sequence length="74" mass="8041">MGTCKQGRPQLQSTQNVPIVDTVSGSISVCYDKQDHSGFSGSTEGQDNKINFIPVLTIFDNVKLAKPLTEARTK</sequence>
<reference evidence="1" key="1">
    <citation type="submission" date="2023-04" db="EMBL/GenBank/DDBJ databases">
        <title>Aspergillus oryzae NBRC 4228.</title>
        <authorList>
            <person name="Ichikawa N."/>
            <person name="Sato H."/>
            <person name="Tonouchi N."/>
        </authorList>
    </citation>
    <scope>NUCLEOTIDE SEQUENCE</scope>
    <source>
        <strain evidence="1">NBRC 4228</strain>
    </source>
</reference>
<comment type="caution">
    <text evidence="1">The sequence shown here is derived from an EMBL/GenBank/DDBJ whole genome shotgun (WGS) entry which is preliminary data.</text>
</comment>
<organism evidence="1 2">
    <name type="scientific">Aspergillus oryzae</name>
    <name type="common">Yellow koji mold</name>
    <dbReference type="NCBI Taxonomy" id="5062"/>
    <lineage>
        <taxon>Eukaryota</taxon>
        <taxon>Fungi</taxon>
        <taxon>Dikarya</taxon>
        <taxon>Ascomycota</taxon>
        <taxon>Pezizomycotina</taxon>
        <taxon>Eurotiomycetes</taxon>
        <taxon>Eurotiomycetidae</taxon>
        <taxon>Eurotiales</taxon>
        <taxon>Aspergillaceae</taxon>
        <taxon>Aspergillus</taxon>
        <taxon>Aspergillus subgen. Circumdati</taxon>
    </lineage>
</organism>
<accession>A0AAN4YR05</accession>
<proteinExistence type="predicted"/>
<dbReference type="EMBL" id="BSYA01000085">
    <property type="protein sequence ID" value="GMG31513.1"/>
    <property type="molecule type" value="Genomic_DNA"/>
</dbReference>
<dbReference type="Proteomes" id="UP001165205">
    <property type="component" value="Unassembled WGS sequence"/>
</dbReference>
<dbReference type="AlphaFoldDB" id="A0AAN4YR05"/>